<evidence type="ECO:0000259" key="1">
    <source>
        <dbReference type="Pfam" id="PF00483"/>
    </source>
</evidence>
<keyword evidence="4" id="KW-1185">Reference proteome</keyword>
<protein>
    <submittedName>
        <fullName evidence="3">Mannose-1-phosphate guanylyltransferase</fullName>
    </submittedName>
</protein>
<dbReference type="EMBL" id="JBHSED010000031">
    <property type="protein sequence ID" value="MFC4304620.1"/>
    <property type="molecule type" value="Genomic_DNA"/>
</dbReference>
<dbReference type="InterPro" id="IPR029044">
    <property type="entry name" value="Nucleotide-diphossugar_trans"/>
</dbReference>
<accession>A0ABV8SC78</accession>
<evidence type="ECO:0000313" key="3">
    <source>
        <dbReference type="EMBL" id="MFC4304620.1"/>
    </source>
</evidence>
<evidence type="ECO:0000259" key="2">
    <source>
        <dbReference type="Pfam" id="PF22640"/>
    </source>
</evidence>
<dbReference type="SUPFAM" id="SSF53448">
    <property type="entry name" value="Nucleotide-diphospho-sugar transferases"/>
    <property type="match status" value="1"/>
</dbReference>
<evidence type="ECO:0000313" key="4">
    <source>
        <dbReference type="Proteomes" id="UP001595755"/>
    </source>
</evidence>
<gene>
    <name evidence="3" type="ORF">ACFO1S_14415</name>
</gene>
<dbReference type="Proteomes" id="UP001595755">
    <property type="component" value="Unassembled WGS sequence"/>
</dbReference>
<dbReference type="Gene3D" id="3.90.550.10">
    <property type="entry name" value="Spore Coat Polysaccharide Biosynthesis Protein SpsA, Chain A"/>
    <property type="match status" value="1"/>
</dbReference>
<dbReference type="PANTHER" id="PTHR46390">
    <property type="entry name" value="MANNOSE-1-PHOSPHATE GUANYLYLTRANSFERASE"/>
    <property type="match status" value="1"/>
</dbReference>
<dbReference type="InterPro" id="IPR054566">
    <property type="entry name" value="ManC/GMP-like_b-helix"/>
</dbReference>
<keyword evidence="3" id="KW-0808">Transferase</keyword>
<proteinExistence type="predicted"/>
<dbReference type="Pfam" id="PF00483">
    <property type="entry name" value="NTP_transferase"/>
    <property type="match status" value="1"/>
</dbReference>
<organism evidence="3 4">
    <name type="scientific">Cohnella boryungensis</name>
    <dbReference type="NCBI Taxonomy" id="768479"/>
    <lineage>
        <taxon>Bacteria</taxon>
        <taxon>Bacillati</taxon>
        <taxon>Bacillota</taxon>
        <taxon>Bacilli</taxon>
        <taxon>Bacillales</taxon>
        <taxon>Paenibacillaceae</taxon>
        <taxon>Cohnella</taxon>
    </lineage>
</organism>
<dbReference type="Pfam" id="PF22640">
    <property type="entry name" value="ManC_GMP_beta-helix"/>
    <property type="match status" value="1"/>
</dbReference>
<name>A0ABV8SC78_9BACL</name>
<dbReference type="PANTHER" id="PTHR46390:SF1">
    <property type="entry name" value="MANNOSE-1-PHOSPHATE GUANYLYLTRANSFERASE"/>
    <property type="match status" value="1"/>
</dbReference>
<feature type="domain" description="MannoseP isomerase/GMP-like beta-helix" evidence="2">
    <location>
        <begin position="287"/>
        <end position="336"/>
    </location>
</feature>
<dbReference type="InterPro" id="IPR051161">
    <property type="entry name" value="Mannose-6P_isomerase_type2"/>
</dbReference>
<reference evidence="4" key="1">
    <citation type="journal article" date="2019" name="Int. J. Syst. Evol. Microbiol.">
        <title>The Global Catalogue of Microorganisms (GCM) 10K type strain sequencing project: providing services to taxonomists for standard genome sequencing and annotation.</title>
        <authorList>
            <consortium name="The Broad Institute Genomics Platform"/>
            <consortium name="The Broad Institute Genome Sequencing Center for Infectious Disease"/>
            <person name="Wu L."/>
            <person name="Ma J."/>
        </authorList>
    </citation>
    <scope>NUCLEOTIDE SEQUENCE [LARGE SCALE GENOMIC DNA]</scope>
    <source>
        <strain evidence="4">CGMCC 4.1641</strain>
    </source>
</reference>
<dbReference type="InterPro" id="IPR005835">
    <property type="entry name" value="NTP_transferase_dom"/>
</dbReference>
<dbReference type="SUPFAM" id="SSF159283">
    <property type="entry name" value="Guanosine diphospho-D-mannose pyrophosphorylase/mannose-6-phosphate isomerase linker domain"/>
    <property type="match status" value="1"/>
</dbReference>
<dbReference type="InterPro" id="IPR049577">
    <property type="entry name" value="GMPP_N"/>
</dbReference>
<keyword evidence="3" id="KW-0548">Nucleotidyltransferase</keyword>
<dbReference type="GO" id="GO:0016779">
    <property type="term" value="F:nucleotidyltransferase activity"/>
    <property type="evidence" value="ECO:0007669"/>
    <property type="project" value="UniProtKB-KW"/>
</dbReference>
<feature type="domain" description="Nucleotidyl transferase" evidence="1">
    <location>
        <begin position="4"/>
        <end position="273"/>
    </location>
</feature>
<sequence>MRIIIMAGGKGSRLWPRSLEDRPKQFLALTSEESMLQQTYRRLTRIVPPNRIYVVTAVQYRPLVLEQLPELDEERLILEPVQRDTGPCVALSALHFLRRGEDETLVLMPSDQHIPNVLALNEALCKAENIAESSDAIVTLGIVPARPETHYGYILTSGGKGHEGARKVLSFVEKPDRDTALQLVAKPDVFWNSGIMVWRPSTIARAMKEHQPGLWDALAKAGAELDRIYAQLPKISVDYAVLEKANNLYTIPFRYEWEDLGSWASLERIREEEADSNGNILHGSVHAFDSNHNIIFAEGRKTIVIGAEDLIIVSTSEGLLICHKSKESDLKAIVQRVEKQGGGVG</sequence>
<comment type="caution">
    <text evidence="3">The sequence shown here is derived from an EMBL/GenBank/DDBJ whole genome shotgun (WGS) entry which is preliminary data.</text>
</comment>
<dbReference type="RefSeq" id="WP_204605871.1">
    <property type="nucleotide sequence ID" value="NZ_JBHSED010000031.1"/>
</dbReference>
<dbReference type="CDD" id="cd02509">
    <property type="entry name" value="GDP-M1P_Guanylyltransferase"/>
    <property type="match status" value="1"/>
</dbReference>